<comment type="caution">
    <text evidence="3">The sequence shown here is derived from an EMBL/GenBank/DDBJ whole genome shotgun (WGS) entry which is preliminary data.</text>
</comment>
<dbReference type="Proteomes" id="UP000029579">
    <property type="component" value="Unassembled WGS sequence"/>
</dbReference>
<dbReference type="InterPro" id="IPR050721">
    <property type="entry name" value="Trk_Ktr_HKT_K-transport"/>
</dbReference>
<proteinExistence type="predicted"/>
<evidence type="ECO:0000313" key="3">
    <source>
        <dbReference type="EMBL" id="KGF03697.1"/>
    </source>
</evidence>
<dbReference type="PROSITE" id="PS51201">
    <property type="entry name" value="RCK_N"/>
    <property type="match status" value="1"/>
</dbReference>
<protein>
    <submittedName>
        <fullName evidence="3">Potassium transporter Trk</fullName>
    </submittedName>
</protein>
<dbReference type="PANTHER" id="PTHR43833">
    <property type="entry name" value="POTASSIUM CHANNEL PROTEIN 2-RELATED-RELATED"/>
    <property type="match status" value="1"/>
</dbReference>
<dbReference type="GO" id="GO:0006813">
    <property type="term" value="P:potassium ion transport"/>
    <property type="evidence" value="ECO:0007669"/>
    <property type="project" value="InterPro"/>
</dbReference>
<dbReference type="SUPFAM" id="SSF51735">
    <property type="entry name" value="NAD(P)-binding Rossmann-fold domains"/>
    <property type="match status" value="1"/>
</dbReference>
<dbReference type="Gene3D" id="3.30.70.1450">
    <property type="entry name" value="Regulator of K+ conductance, C-terminal domain"/>
    <property type="match status" value="1"/>
</dbReference>
<evidence type="ECO:0000259" key="2">
    <source>
        <dbReference type="PROSITE" id="PS51202"/>
    </source>
</evidence>
<dbReference type="GO" id="GO:0008324">
    <property type="term" value="F:monoatomic cation transmembrane transporter activity"/>
    <property type="evidence" value="ECO:0007669"/>
    <property type="project" value="InterPro"/>
</dbReference>
<dbReference type="InterPro" id="IPR036721">
    <property type="entry name" value="RCK_C_sf"/>
</dbReference>
<dbReference type="SUPFAM" id="SSF116726">
    <property type="entry name" value="TrkA C-terminal domain-like"/>
    <property type="match status" value="1"/>
</dbReference>
<organism evidence="3 4">
    <name type="scientific">Anaerococcus lactolyticus S7-1-13</name>
    <dbReference type="NCBI Taxonomy" id="1284686"/>
    <lineage>
        <taxon>Bacteria</taxon>
        <taxon>Bacillati</taxon>
        <taxon>Bacillota</taxon>
        <taxon>Tissierellia</taxon>
        <taxon>Tissierellales</taxon>
        <taxon>Peptoniphilaceae</taxon>
        <taxon>Anaerococcus</taxon>
    </lineage>
</organism>
<accession>A0A095YAT0</accession>
<dbReference type="Pfam" id="PF02080">
    <property type="entry name" value="TrkA_C"/>
    <property type="match status" value="1"/>
</dbReference>
<dbReference type="InterPro" id="IPR003148">
    <property type="entry name" value="RCK_N"/>
</dbReference>
<dbReference type="RefSeq" id="WP_004827095.1">
    <property type="nucleotide sequence ID" value="NZ_JRMW01000037.1"/>
</dbReference>
<sequence>MKNKNVLVLGLGRFGSALAKKLFEKGVEVLAVDRDYTKVQRVADQVTYAAQADMTDEEAMRDLGIKNFDIAVIATGSNIEASIEATLLCKDAGITSVVAKATTVTHERILEKIGADKIIFPELDSGERLARVIAGSNLLEFIEFSKEFSLAEVRVHKAWVGKNLLELDFRNKYNLNVVAFERGGQTIINPGPHTEIEKNDLIVIIGKKDDVEKVSNEEK</sequence>
<dbReference type="EMBL" id="JRMW01000037">
    <property type="protein sequence ID" value="KGF03697.1"/>
    <property type="molecule type" value="Genomic_DNA"/>
</dbReference>
<gene>
    <name evidence="3" type="ORF">HMPREF1630_06510</name>
</gene>
<dbReference type="Gene3D" id="3.40.50.720">
    <property type="entry name" value="NAD(P)-binding Rossmann-like Domain"/>
    <property type="match status" value="1"/>
</dbReference>
<dbReference type="PANTHER" id="PTHR43833:SF7">
    <property type="entry name" value="KTR SYSTEM POTASSIUM UPTAKE PROTEIN C"/>
    <property type="match status" value="1"/>
</dbReference>
<dbReference type="InterPro" id="IPR006037">
    <property type="entry name" value="RCK_C"/>
</dbReference>
<feature type="domain" description="RCK N-terminal" evidence="1">
    <location>
        <begin position="3"/>
        <end position="119"/>
    </location>
</feature>
<name>A0A095YAT0_9FIRM</name>
<evidence type="ECO:0000313" key="4">
    <source>
        <dbReference type="Proteomes" id="UP000029579"/>
    </source>
</evidence>
<reference evidence="3 4" key="1">
    <citation type="submission" date="2014-07" db="EMBL/GenBank/DDBJ databases">
        <authorList>
            <person name="McCorrison J."/>
            <person name="Sanka R."/>
            <person name="Torralba M."/>
            <person name="Gillis M."/>
            <person name="Haft D.H."/>
            <person name="Methe B."/>
            <person name="Sutton G."/>
            <person name="Nelson K.E."/>
        </authorList>
    </citation>
    <scope>NUCLEOTIDE SEQUENCE [LARGE SCALE GENOMIC DNA]</scope>
    <source>
        <strain evidence="3 4">S7-1-13</strain>
    </source>
</reference>
<dbReference type="InterPro" id="IPR036291">
    <property type="entry name" value="NAD(P)-bd_dom_sf"/>
</dbReference>
<dbReference type="AlphaFoldDB" id="A0A095YAT0"/>
<dbReference type="eggNOG" id="COG0569">
    <property type="taxonomic scope" value="Bacteria"/>
</dbReference>
<dbReference type="Pfam" id="PF02254">
    <property type="entry name" value="TrkA_N"/>
    <property type="match status" value="1"/>
</dbReference>
<feature type="domain" description="RCK C-terminal" evidence="2">
    <location>
        <begin position="136"/>
        <end position="219"/>
    </location>
</feature>
<dbReference type="PROSITE" id="PS51202">
    <property type="entry name" value="RCK_C"/>
    <property type="match status" value="1"/>
</dbReference>
<dbReference type="OrthoDB" id="9776294at2"/>
<evidence type="ECO:0000259" key="1">
    <source>
        <dbReference type="PROSITE" id="PS51201"/>
    </source>
</evidence>